<dbReference type="InterPro" id="IPR002656">
    <property type="entry name" value="Acyl_transf_3_dom"/>
</dbReference>
<name>A0A1G9YF60_9BACL</name>
<dbReference type="InterPro" id="IPR010982">
    <property type="entry name" value="Lambda_DNA-bd_dom_sf"/>
</dbReference>
<dbReference type="Pfam" id="PF08671">
    <property type="entry name" value="SinI"/>
    <property type="match status" value="1"/>
</dbReference>
<protein>
    <submittedName>
        <fullName evidence="6">Peptidoglycan/LPS O-acetylase OafA/YrhL, contains acyltransferase and SGNH-hydrolase domains</fullName>
    </submittedName>
</protein>
<sequence>MGAERYKLQLVQSFRAIAIIIVMLGHANHMFYQRFQYDWFHISQWNRMGGVDFFFVVTGFMISYLYSTKAGSLTSAKQFLVKRWMRIYPLYFLFTVAAIAILFILPMQDESHKRDMAVIFKSLFLLPVDPVLTVTWSLQYIMVFYLVFAGFLIWPKLFKYILAGWAVILLSAQMGLIPGKNTFLLNFSNLEILAGCFISYLVLHVKFSSGLFWMLSGLAGYYLVWSNNLFHVVSIYEPYFYFFFSFMMMLGITIVDLKKQTKVPAFLSFLGDASYSIYIAHGPFIQFYLYVFIFINVPNIFGNFISLLLLLFCTVASCLLVYLFIERPLIRQVKRFLNTRPQIKKREYKISMHTIFSSMKEGDGLIGERVKKYRMKSKMSINQLAEKTGIAKSYLSSIEQNAKSNPSILILHKIAHTLKIPAYALMHPDTQDQIDDEWISLINKAIEIGLTKEQFEEYLEWERKKTLNPEF</sequence>
<feature type="transmembrane region" description="Helical" evidence="3">
    <location>
        <begin position="87"/>
        <end position="107"/>
    </location>
</feature>
<dbReference type="InterPro" id="IPR001387">
    <property type="entry name" value="Cro/C1-type_HTH"/>
</dbReference>
<dbReference type="GO" id="GO:0003677">
    <property type="term" value="F:DNA binding"/>
    <property type="evidence" value="ECO:0007669"/>
    <property type="project" value="InterPro"/>
</dbReference>
<keyword evidence="3" id="KW-1133">Transmembrane helix</keyword>
<evidence type="ECO:0000313" key="7">
    <source>
        <dbReference type="Proteomes" id="UP000199544"/>
    </source>
</evidence>
<evidence type="ECO:0000256" key="1">
    <source>
        <dbReference type="ARBA" id="ARBA00004370"/>
    </source>
</evidence>
<feature type="domain" description="HTH cro/C1-type" evidence="4">
    <location>
        <begin position="370"/>
        <end position="425"/>
    </location>
</feature>
<reference evidence="7" key="1">
    <citation type="submission" date="2016-10" db="EMBL/GenBank/DDBJ databases">
        <authorList>
            <person name="Varghese N."/>
            <person name="Submissions S."/>
        </authorList>
    </citation>
    <scope>NUCLEOTIDE SEQUENCE [LARGE SCALE GENOMIC DNA]</scope>
    <source>
        <strain evidence="7">CGMCC 1.6854</strain>
    </source>
</reference>
<evidence type="ECO:0000256" key="3">
    <source>
        <dbReference type="SAM" id="Phobius"/>
    </source>
</evidence>
<keyword evidence="6" id="KW-0808">Transferase</keyword>
<dbReference type="InterPro" id="IPR050879">
    <property type="entry name" value="Acyltransferase_3"/>
</dbReference>
<dbReference type="InterPro" id="IPR010981">
    <property type="entry name" value="SinR/SinI_dimer_dom"/>
</dbReference>
<dbReference type="PROSITE" id="PS50943">
    <property type="entry name" value="HTH_CROC1"/>
    <property type="match status" value="1"/>
</dbReference>
<keyword evidence="6" id="KW-0012">Acyltransferase</keyword>
<feature type="transmembrane region" description="Helical" evidence="3">
    <location>
        <begin position="301"/>
        <end position="325"/>
    </location>
</feature>
<feature type="transmembrane region" description="Helical" evidence="3">
    <location>
        <begin position="12"/>
        <end position="32"/>
    </location>
</feature>
<dbReference type="GO" id="GO:0016747">
    <property type="term" value="F:acyltransferase activity, transferring groups other than amino-acyl groups"/>
    <property type="evidence" value="ECO:0007669"/>
    <property type="project" value="InterPro"/>
</dbReference>
<feature type="transmembrane region" description="Helical" evidence="3">
    <location>
        <begin position="44"/>
        <end position="66"/>
    </location>
</feature>
<feature type="transmembrane region" description="Helical" evidence="3">
    <location>
        <begin position="160"/>
        <end position="177"/>
    </location>
</feature>
<gene>
    <name evidence="6" type="ORF">SAMN04488137_3391</name>
</gene>
<feature type="transmembrane region" description="Helical" evidence="3">
    <location>
        <begin position="239"/>
        <end position="257"/>
    </location>
</feature>
<proteinExistence type="inferred from homology"/>
<dbReference type="RefSeq" id="WP_090236163.1">
    <property type="nucleotide sequence ID" value="NZ_FNHW01000001.1"/>
</dbReference>
<keyword evidence="7" id="KW-1185">Reference proteome</keyword>
<dbReference type="AlphaFoldDB" id="A0A1G9YF60"/>
<dbReference type="SMART" id="SM00530">
    <property type="entry name" value="HTH_XRE"/>
    <property type="match status" value="1"/>
</dbReference>
<comment type="subcellular location">
    <subcellularLocation>
        <location evidence="1">Membrane</location>
    </subcellularLocation>
</comment>
<dbReference type="InterPro" id="IPR036281">
    <property type="entry name" value="SinR/SinI_dimer_dom_sf"/>
</dbReference>
<evidence type="ECO:0000256" key="2">
    <source>
        <dbReference type="ARBA" id="ARBA00007400"/>
    </source>
</evidence>
<comment type="similarity">
    <text evidence="2">Belongs to the acyltransferase 3 family.</text>
</comment>
<feature type="domain" description="Sin" evidence="5">
    <location>
        <begin position="425"/>
        <end position="463"/>
    </location>
</feature>
<dbReference type="SUPFAM" id="SSF47406">
    <property type="entry name" value="SinR repressor dimerisation domain-like"/>
    <property type="match status" value="1"/>
</dbReference>
<dbReference type="STRING" id="459525.SAMN04488137_3391"/>
<evidence type="ECO:0000259" key="5">
    <source>
        <dbReference type="PROSITE" id="PS51500"/>
    </source>
</evidence>
<dbReference type="PANTHER" id="PTHR23028:SF131">
    <property type="entry name" value="BLR2367 PROTEIN"/>
    <property type="match status" value="1"/>
</dbReference>
<dbReference type="PANTHER" id="PTHR23028">
    <property type="entry name" value="ACETYLTRANSFERASE"/>
    <property type="match status" value="1"/>
</dbReference>
<dbReference type="Pfam" id="PF01757">
    <property type="entry name" value="Acyl_transf_3"/>
    <property type="match status" value="1"/>
</dbReference>
<dbReference type="GO" id="GO:0000271">
    <property type="term" value="P:polysaccharide biosynthetic process"/>
    <property type="evidence" value="ECO:0007669"/>
    <property type="project" value="TreeGrafter"/>
</dbReference>
<dbReference type="SUPFAM" id="SSF47413">
    <property type="entry name" value="lambda repressor-like DNA-binding domains"/>
    <property type="match status" value="1"/>
</dbReference>
<organism evidence="6 7">
    <name type="scientific">Fictibacillus solisalsi</name>
    <dbReference type="NCBI Taxonomy" id="459525"/>
    <lineage>
        <taxon>Bacteria</taxon>
        <taxon>Bacillati</taxon>
        <taxon>Bacillota</taxon>
        <taxon>Bacilli</taxon>
        <taxon>Bacillales</taxon>
        <taxon>Fictibacillaceae</taxon>
        <taxon>Fictibacillus</taxon>
    </lineage>
</organism>
<dbReference type="GO" id="GO:0006355">
    <property type="term" value="P:regulation of DNA-templated transcription"/>
    <property type="evidence" value="ECO:0007669"/>
    <property type="project" value="InterPro"/>
</dbReference>
<dbReference type="PROSITE" id="PS51500">
    <property type="entry name" value="SIN"/>
    <property type="match status" value="1"/>
</dbReference>
<keyword evidence="6" id="KW-0378">Hydrolase</keyword>
<dbReference type="EMBL" id="FNHW01000001">
    <property type="protein sequence ID" value="SDN07692.1"/>
    <property type="molecule type" value="Genomic_DNA"/>
</dbReference>
<feature type="transmembrane region" description="Helical" evidence="3">
    <location>
        <begin position="210"/>
        <end position="227"/>
    </location>
</feature>
<dbReference type="Proteomes" id="UP000199544">
    <property type="component" value="Unassembled WGS sequence"/>
</dbReference>
<dbReference type="OrthoDB" id="290051at2"/>
<dbReference type="GO" id="GO:0046983">
    <property type="term" value="F:protein dimerization activity"/>
    <property type="evidence" value="ECO:0007669"/>
    <property type="project" value="InterPro"/>
</dbReference>
<dbReference type="Gene3D" id="1.10.260.40">
    <property type="entry name" value="lambda repressor-like DNA-binding domains"/>
    <property type="match status" value="1"/>
</dbReference>
<accession>A0A1G9YF60</accession>
<dbReference type="Pfam" id="PF12844">
    <property type="entry name" value="HTH_19"/>
    <property type="match status" value="1"/>
</dbReference>
<dbReference type="GO" id="GO:0016787">
    <property type="term" value="F:hydrolase activity"/>
    <property type="evidence" value="ECO:0007669"/>
    <property type="project" value="UniProtKB-KW"/>
</dbReference>
<keyword evidence="3" id="KW-0472">Membrane</keyword>
<evidence type="ECO:0000259" key="4">
    <source>
        <dbReference type="PROSITE" id="PS50943"/>
    </source>
</evidence>
<feature type="transmembrane region" description="Helical" evidence="3">
    <location>
        <begin position="277"/>
        <end position="295"/>
    </location>
</feature>
<dbReference type="CDD" id="cd00093">
    <property type="entry name" value="HTH_XRE"/>
    <property type="match status" value="1"/>
</dbReference>
<dbReference type="GO" id="GO:0016020">
    <property type="term" value="C:membrane"/>
    <property type="evidence" value="ECO:0007669"/>
    <property type="project" value="TreeGrafter"/>
</dbReference>
<feature type="transmembrane region" description="Helical" evidence="3">
    <location>
        <begin position="131"/>
        <end position="153"/>
    </location>
</feature>
<evidence type="ECO:0000313" key="6">
    <source>
        <dbReference type="EMBL" id="SDN07692.1"/>
    </source>
</evidence>
<keyword evidence="3" id="KW-0812">Transmembrane</keyword>